<dbReference type="EMBL" id="BAABDT010000003">
    <property type="protein sequence ID" value="GAA3737144.1"/>
    <property type="molecule type" value="Genomic_DNA"/>
</dbReference>
<proteinExistence type="predicted"/>
<sequence>METTSPLIMEKTSEKNTAAFTHLSTLSQYIIPFGNYIFPLIIWTSYKDKSEFADHHGKQALNFQLSILLYSLILALIAIPIFITVFLQNLPIEAVFNDDDFVIRNFNIQANIGILSVGITAVVLFAVLKFVEFFLVIYASIKASNGELYKYPLTIPFVK</sequence>
<dbReference type="Proteomes" id="UP001501367">
    <property type="component" value="Unassembled WGS sequence"/>
</dbReference>
<accession>A0ABP7FDH8</accession>
<keyword evidence="7" id="KW-1185">Reference proteome</keyword>
<comment type="subcellular location">
    <subcellularLocation>
        <location evidence="1">Membrane</location>
        <topology evidence="1">Multi-pass membrane protein</topology>
    </subcellularLocation>
</comment>
<evidence type="ECO:0000256" key="3">
    <source>
        <dbReference type="ARBA" id="ARBA00022989"/>
    </source>
</evidence>
<evidence type="ECO:0000256" key="5">
    <source>
        <dbReference type="SAM" id="Phobius"/>
    </source>
</evidence>
<evidence type="ECO:0000313" key="6">
    <source>
        <dbReference type="EMBL" id="GAA3737144.1"/>
    </source>
</evidence>
<organism evidence="6 7">
    <name type="scientific">Flavobacterium ginsengisoli</name>
    <dbReference type="NCBI Taxonomy" id="871694"/>
    <lineage>
        <taxon>Bacteria</taxon>
        <taxon>Pseudomonadati</taxon>
        <taxon>Bacteroidota</taxon>
        <taxon>Flavobacteriia</taxon>
        <taxon>Flavobacteriales</taxon>
        <taxon>Flavobacteriaceae</taxon>
        <taxon>Flavobacterium</taxon>
    </lineage>
</organism>
<protein>
    <submittedName>
        <fullName evidence="6">DUF4870 domain-containing protein</fullName>
    </submittedName>
</protein>
<evidence type="ECO:0000313" key="7">
    <source>
        <dbReference type="Proteomes" id="UP001501367"/>
    </source>
</evidence>
<comment type="caution">
    <text evidence="6">The sequence shown here is derived from an EMBL/GenBank/DDBJ whole genome shotgun (WGS) entry which is preliminary data.</text>
</comment>
<keyword evidence="2 5" id="KW-0812">Transmembrane</keyword>
<reference evidence="7" key="1">
    <citation type="journal article" date="2019" name="Int. J. Syst. Evol. Microbiol.">
        <title>The Global Catalogue of Microorganisms (GCM) 10K type strain sequencing project: providing services to taxonomists for standard genome sequencing and annotation.</title>
        <authorList>
            <consortium name="The Broad Institute Genomics Platform"/>
            <consortium name="The Broad Institute Genome Sequencing Center for Infectious Disease"/>
            <person name="Wu L."/>
            <person name="Ma J."/>
        </authorList>
    </citation>
    <scope>NUCLEOTIDE SEQUENCE [LARGE SCALE GENOMIC DNA]</scope>
    <source>
        <strain evidence="7">JCM 17336</strain>
    </source>
</reference>
<dbReference type="Pfam" id="PF09685">
    <property type="entry name" value="MamF_MmsF"/>
    <property type="match status" value="1"/>
</dbReference>
<feature type="transmembrane region" description="Helical" evidence="5">
    <location>
        <begin position="108"/>
        <end position="141"/>
    </location>
</feature>
<evidence type="ECO:0000256" key="4">
    <source>
        <dbReference type="ARBA" id="ARBA00023136"/>
    </source>
</evidence>
<keyword evidence="3 5" id="KW-1133">Transmembrane helix</keyword>
<keyword evidence="4 5" id="KW-0472">Membrane</keyword>
<dbReference type="RefSeq" id="WP_233074213.1">
    <property type="nucleotide sequence ID" value="NZ_BAABDT010000003.1"/>
</dbReference>
<name>A0ABP7FDH8_9FLAO</name>
<dbReference type="InterPro" id="IPR019109">
    <property type="entry name" value="MamF_MmsF"/>
</dbReference>
<evidence type="ECO:0000256" key="2">
    <source>
        <dbReference type="ARBA" id="ARBA00022692"/>
    </source>
</evidence>
<evidence type="ECO:0000256" key="1">
    <source>
        <dbReference type="ARBA" id="ARBA00004141"/>
    </source>
</evidence>
<feature type="transmembrane region" description="Helical" evidence="5">
    <location>
        <begin position="29"/>
        <end position="46"/>
    </location>
</feature>
<gene>
    <name evidence="6" type="ORF">GCM10022422_20530</name>
</gene>
<feature type="transmembrane region" description="Helical" evidence="5">
    <location>
        <begin position="67"/>
        <end position="88"/>
    </location>
</feature>